<protein>
    <submittedName>
        <fullName evidence="2">General stress protein 26</fullName>
    </submittedName>
</protein>
<dbReference type="PANTHER" id="PTHR34818">
    <property type="entry name" value="PROTEIN BLI-3"/>
    <property type="match status" value="1"/>
</dbReference>
<gene>
    <name evidence="2" type="primary">ydaG</name>
    <name evidence="2" type="ORF">BN1051_00101</name>
</gene>
<dbReference type="Gene3D" id="2.30.110.10">
    <property type="entry name" value="Electron Transport, Fmn-binding Protein, Chain A"/>
    <property type="match status" value="1"/>
</dbReference>
<feature type="domain" description="General stress protein FMN-binding split barrel" evidence="1">
    <location>
        <begin position="11"/>
        <end position="152"/>
    </location>
</feature>
<organism evidence="2">
    <name type="scientific">Arthrobacter saudimassiliensis</name>
    <dbReference type="NCBI Taxonomy" id="1461584"/>
    <lineage>
        <taxon>Bacteria</taxon>
        <taxon>Bacillati</taxon>
        <taxon>Actinomycetota</taxon>
        <taxon>Actinomycetes</taxon>
        <taxon>Micrococcales</taxon>
        <taxon>Micrococcaceae</taxon>
        <taxon>Arthrobacter</taxon>
    </lineage>
</organism>
<dbReference type="SUPFAM" id="SSF50475">
    <property type="entry name" value="FMN-binding split barrel"/>
    <property type="match status" value="1"/>
</dbReference>
<dbReference type="AlphaFoldDB" id="A0A078MKF1"/>
<dbReference type="InterPro" id="IPR012349">
    <property type="entry name" value="Split_barrel_FMN-bd"/>
</dbReference>
<dbReference type="Pfam" id="PF16242">
    <property type="entry name" value="Pyrid_ox_like"/>
    <property type="match status" value="1"/>
</dbReference>
<evidence type="ECO:0000313" key="2">
    <source>
        <dbReference type="EMBL" id="CEA06734.1"/>
    </source>
</evidence>
<name>A0A078MKF1_9MICC</name>
<sequence>MASDKTGMDFVVEILEKAKIAHLTTMDLEGHLVSRPLELQEADSDGNLWFFTQDPSHKADEIRANPNVNVAIQDSKGFLSISGAASLTKDQGRIDELWKASAAAWFEKGREDPTVALLKVDSHTAEYWANDEPKVASVFKLAKSAVTGGQPDVGRNDVVEM</sequence>
<dbReference type="InterPro" id="IPR038725">
    <property type="entry name" value="YdaG_split_barrel_FMN-bd"/>
</dbReference>
<reference evidence="2" key="1">
    <citation type="submission" date="2014-07" db="EMBL/GenBank/DDBJ databases">
        <authorList>
            <person name="Urmite Genomes Urmite Genomes"/>
        </authorList>
    </citation>
    <scope>NUCLEOTIDE SEQUENCE</scope>
    <source>
        <strain evidence="2">11W110_air</strain>
    </source>
</reference>
<dbReference type="PANTHER" id="PTHR34818:SF1">
    <property type="entry name" value="PROTEIN BLI-3"/>
    <property type="match status" value="1"/>
</dbReference>
<evidence type="ECO:0000259" key="1">
    <source>
        <dbReference type="Pfam" id="PF16242"/>
    </source>
</evidence>
<proteinExistence type="predicted"/>
<dbReference type="PATRIC" id="fig|1461584.3.peg.97"/>
<accession>A0A078MKF1</accession>
<dbReference type="InterPro" id="IPR052917">
    <property type="entry name" value="Stress-Dev_Protein"/>
</dbReference>
<dbReference type="EMBL" id="LN483070">
    <property type="protein sequence ID" value="CEA06734.1"/>
    <property type="molecule type" value="Genomic_DNA"/>
</dbReference>